<name>A1KXL5_9HELI</name>
<protein>
    <submittedName>
        <fullName evidence="3">Antigen P20HB77</fullName>
    </submittedName>
</protein>
<proteinExistence type="predicted"/>
<keyword evidence="2" id="KW-0732">Signal</keyword>
<feature type="coiled-coil region" evidence="1">
    <location>
        <begin position="87"/>
        <end position="114"/>
    </location>
</feature>
<feature type="chain" id="PRO_5002636318" evidence="2">
    <location>
        <begin position="30"/>
        <end position="156"/>
    </location>
</feature>
<sequence>YFFYAKGEVMMVLKKLMFVSIATSGLLFACPNMAHHEHVIGASVAPKGVVKELYATANLKQKREIAQIEFDTLKAVKAQTEKFKQYRDAVEFDVKNLRLDLEEAQANRNVSKATEILHRITKKEEEFRKSKQDERNLRYLLEEDKLKKINAVLKVK</sequence>
<reference evidence="3" key="1">
    <citation type="submission" date="2003-06" db="EMBL/GenBank/DDBJ databases">
        <title>An antigen of Helicobacter bilis.</title>
        <authorList>
            <person name="Feng S."/>
            <person name="Hodzic E."/>
            <person name="Barthold S.W."/>
        </authorList>
    </citation>
    <scope>NUCLEOTIDE SEQUENCE</scope>
</reference>
<keyword evidence="1" id="KW-0175">Coiled coil</keyword>
<evidence type="ECO:0000256" key="2">
    <source>
        <dbReference type="SAM" id="SignalP"/>
    </source>
</evidence>
<gene>
    <name evidence="3" type="primary">p20</name>
</gene>
<feature type="non-terminal residue" evidence="3">
    <location>
        <position position="1"/>
    </location>
</feature>
<feature type="signal peptide" evidence="2">
    <location>
        <begin position="1"/>
        <end position="29"/>
    </location>
</feature>
<organism evidence="3">
    <name type="scientific">Helicobacter bilis</name>
    <dbReference type="NCBI Taxonomy" id="37372"/>
    <lineage>
        <taxon>Bacteria</taxon>
        <taxon>Pseudomonadati</taxon>
        <taxon>Campylobacterota</taxon>
        <taxon>Epsilonproteobacteria</taxon>
        <taxon>Campylobacterales</taxon>
        <taxon>Helicobacteraceae</taxon>
        <taxon>Helicobacter</taxon>
    </lineage>
</organism>
<dbReference type="AlphaFoldDB" id="A1KXL5"/>
<accession>A1KXL5</accession>
<dbReference type="EMBL" id="AY330217">
    <property type="protein sequence ID" value="AAQ75073.1"/>
    <property type="molecule type" value="Genomic_DNA"/>
</dbReference>
<evidence type="ECO:0000256" key="1">
    <source>
        <dbReference type="SAM" id="Coils"/>
    </source>
</evidence>
<evidence type="ECO:0000313" key="3">
    <source>
        <dbReference type="EMBL" id="AAQ75073.1"/>
    </source>
</evidence>